<name>A0ABQ9U9Y1_SAGOE</name>
<accession>A0ABQ9U9Y1</accession>
<gene>
    <name evidence="1" type="ORF">P7K49_029972</name>
</gene>
<evidence type="ECO:0000313" key="2">
    <source>
        <dbReference type="Proteomes" id="UP001266305"/>
    </source>
</evidence>
<evidence type="ECO:0000313" key="1">
    <source>
        <dbReference type="EMBL" id="KAK2093443.1"/>
    </source>
</evidence>
<sequence>GTRNPGKMHNWSGSVSGPGVDQFQCLEWISSSAWSGSVPALGIDFGNLKCL</sequence>
<comment type="caution">
    <text evidence="1">The sequence shown here is derived from an EMBL/GenBank/DDBJ whole genome shotgun (WGS) entry which is preliminary data.</text>
</comment>
<dbReference type="Proteomes" id="UP001266305">
    <property type="component" value="Unassembled WGS sequence"/>
</dbReference>
<keyword evidence="2" id="KW-1185">Reference proteome</keyword>
<proteinExistence type="predicted"/>
<dbReference type="EMBL" id="JASSZA010000015">
    <property type="protein sequence ID" value="KAK2093443.1"/>
    <property type="molecule type" value="Genomic_DNA"/>
</dbReference>
<feature type="non-terminal residue" evidence="1">
    <location>
        <position position="1"/>
    </location>
</feature>
<reference evidence="1 2" key="1">
    <citation type="submission" date="2023-05" db="EMBL/GenBank/DDBJ databases">
        <title>B98-5 Cell Line De Novo Hybrid Assembly: An Optical Mapping Approach.</title>
        <authorList>
            <person name="Kananen K."/>
            <person name="Auerbach J.A."/>
            <person name="Kautto E."/>
            <person name="Blachly J.S."/>
        </authorList>
    </citation>
    <scope>NUCLEOTIDE SEQUENCE [LARGE SCALE GENOMIC DNA]</scope>
    <source>
        <strain evidence="1">B95-8</strain>
        <tissue evidence="1">Cell line</tissue>
    </source>
</reference>
<organism evidence="1 2">
    <name type="scientific">Saguinus oedipus</name>
    <name type="common">Cotton-top tamarin</name>
    <name type="synonym">Oedipomidas oedipus</name>
    <dbReference type="NCBI Taxonomy" id="9490"/>
    <lineage>
        <taxon>Eukaryota</taxon>
        <taxon>Metazoa</taxon>
        <taxon>Chordata</taxon>
        <taxon>Craniata</taxon>
        <taxon>Vertebrata</taxon>
        <taxon>Euteleostomi</taxon>
        <taxon>Mammalia</taxon>
        <taxon>Eutheria</taxon>
        <taxon>Euarchontoglires</taxon>
        <taxon>Primates</taxon>
        <taxon>Haplorrhini</taxon>
        <taxon>Platyrrhini</taxon>
        <taxon>Cebidae</taxon>
        <taxon>Callitrichinae</taxon>
        <taxon>Saguinus</taxon>
    </lineage>
</organism>
<protein>
    <submittedName>
        <fullName evidence="1">Uncharacterized protein</fullName>
    </submittedName>
</protein>